<reference evidence="6 7" key="2">
    <citation type="journal article" date="2017" name="Genome Biol.">
        <title>New reference genome sequences of hot pepper reveal the massive evolution of plant disease-resistance genes by retroduplication.</title>
        <authorList>
            <person name="Kim S."/>
            <person name="Park J."/>
            <person name="Yeom S.I."/>
            <person name="Kim Y.M."/>
            <person name="Seo E."/>
            <person name="Kim K.T."/>
            <person name="Kim M.S."/>
            <person name="Lee J.M."/>
            <person name="Cheong K."/>
            <person name="Shin H.S."/>
            <person name="Kim S.B."/>
            <person name="Han K."/>
            <person name="Lee J."/>
            <person name="Park M."/>
            <person name="Lee H.A."/>
            <person name="Lee H.Y."/>
            <person name="Lee Y."/>
            <person name="Oh S."/>
            <person name="Lee J.H."/>
            <person name="Choi E."/>
            <person name="Choi E."/>
            <person name="Lee S.E."/>
            <person name="Jeon J."/>
            <person name="Kim H."/>
            <person name="Choi G."/>
            <person name="Song H."/>
            <person name="Lee J."/>
            <person name="Lee S.C."/>
            <person name="Kwon J.K."/>
            <person name="Lee H.Y."/>
            <person name="Koo N."/>
            <person name="Hong Y."/>
            <person name="Kim R.W."/>
            <person name="Kang W.H."/>
            <person name="Huh J.H."/>
            <person name="Kang B.C."/>
            <person name="Yang T.J."/>
            <person name="Lee Y.H."/>
            <person name="Bennetzen J.L."/>
            <person name="Choi D."/>
        </authorList>
    </citation>
    <scope>NUCLEOTIDE SEQUENCE [LARGE SCALE GENOMIC DNA]</scope>
    <source>
        <strain evidence="7">cv. CM334</strain>
    </source>
</reference>
<dbReference type="PANTHER" id="PTHR46020">
    <property type="entry name" value="OSJNBB0059K02.9 PROTEIN"/>
    <property type="match status" value="1"/>
</dbReference>
<feature type="compositionally biased region" description="Polar residues" evidence="5">
    <location>
        <begin position="1"/>
        <end position="21"/>
    </location>
</feature>
<comment type="similarity">
    <text evidence="1">Belongs to the 'GDSL' lipolytic enzyme family.</text>
</comment>
<dbReference type="InterPro" id="IPR001087">
    <property type="entry name" value="GDSL"/>
</dbReference>
<evidence type="ECO:0000256" key="1">
    <source>
        <dbReference type="ARBA" id="ARBA00008668"/>
    </source>
</evidence>
<accession>A0A2G2Y5S5</accession>
<name>A0A2G2Y5S5_CAPAN</name>
<evidence type="ECO:0008006" key="8">
    <source>
        <dbReference type="Google" id="ProtNLM"/>
    </source>
</evidence>
<evidence type="ECO:0000256" key="5">
    <source>
        <dbReference type="SAM" id="MobiDB-lite"/>
    </source>
</evidence>
<evidence type="ECO:0000256" key="2">
    <source>
        <dbReference type="ARBA" id="ARBA00022801"/>
    </source>
</evidence>
<dbReference type="GO" id="GO:0016788">
    <property type="term" value="F:hydrolase activity, acting on ester bonds"/>
    <property type="evidence" value="ECO:0007669"/>
    <property type="project" value="InterPro"/>
</dbReference>
<dbReference type="SUPFAM" id="SSF52266">
    <property type="entry name" value="SGNH hydrolase"/>
    <property type="match status" value="1"/>
</dbReference>
<dbReference type="PANTHER" id="PTHR46020:SF4">
    <property type="entry name" value="OS04G0650200 PROTEIN"/>
    <property type="match status" value="1"/>
</dbReference>
<feature type="region of interest" description="Disordered" evidence="5">
    <location>
        <begin position="1"/>
        <end position="29"/>
    </location>
</feature>
<evidence type="ECO:0000313" key="7">
    <source>
        <dbReference type="Proteomes" id="UP000222542"/>
    </source>
</evidence>
<keyword evidence="2" id="KW-0378">Hydrolase</keyword>
<dbReference type="GO" id="GO:0016042">
    <property type="term" value="P:lipid catabolic process"/>
    <property type="evidence" value="ECO:0007669"/>
    <property type="project" value="UniProtKB-KW"/>
</dbReference>
<evidence type="ECO:0000313" key="6">
    <source>
        <dbReference type="EMBL" id="PHT65117.1"/>
    </source>
</evidence>
<dbReference type="EMBL" id="AYRZ02000012">
    <property type="protein sequence ID" value="PHT65117.1"/>
    <property type="molecule type" value="Genomic_DNA"/>
</dbReference>
<comment type="caution">
    <text evidence="6">The sequence shown here is derived from an EMBL/GenBank/DDBJ whole genome shotgun (WGS) entry which is preliminary data.</text>
</comment>
<keyword evidence="4" id="KW-0443">Lipid metabolism</keyword>
<dbReference type="AlphaFoldDB" id="A0A2G2Y5S5"/>
<reference evidence="6 7" key="1">
    <citation type="journal article" date="2014" name="Nat. Genet.">
        <title>Genome sequence of the hot pepper provides insights into the evolution of pungency in Capsicum species.</title>
        <authorList>
            <person name="Kim S."/>
            <person name="Park M."/>
            <person name="Yeom S.I."/>
            <person name="Kim Y.M."/>
            <person name="Lee J.M."/>
            <person name="Lee H.A."/>
            <person name="Seo E."/>
            <person name="Choi J."/>
            <person name="Cheong K."/>
            <person name="Kim K.T."/>
            <person name="Jung K."/>
            <person name="Lee G.W."/>
            <person name="Oh S.K."/>
            <person name="Bae C."/>
            <person name="Kim S.B."/>
            <person name="Lee H.Y."/>
            <person name="Kim S.Y."/>
            <person name="Kim M.S."/>
            <person name="Kang B.C."/>
            <person name="Jo Y.D."/>
            <person name="Yang H.B."/>
            <person name="Jeong H.J."/>
            <person name="Kang W.H."/>
            <person name="Kwon J.K."/>
            <person name="Shin C."/>
            <person name="Lim J.Y."/>
            <person name="Park J.H."/>
            <person name="Huh J.H."/>
            <person name="Kim J.S."/>
            <person name="Kim B.D."/>
            <person name="Cohen O."/>
            <person name="Paran I."/>
            <person name="Suh M.C."/>
            <person name="Lee S.B."/>
            <person name="Kim Y.K."/>
            <person name="Shin Y."/>
            <person name="Noh S.J."/>
            <person name="Park J."/>
            <person name="Seo Y.S."/>
            <person name="Kwon S.Y."/>
            <person name="Kim H.A."/>
            <person name="Park J.M."/>
            <person name="Kim H.J."/>
            <person name="Choi S.B."/>
            <person name="Bosland P.W."/>
            <person name="Reeves G."/>
            <person name="Jo S.H."/>
            <person name="Lee B.W."/>
            <person name="Cho H.T."/>
            <person name="Choi H.S."/>
            <person name="Lee M.S."/>
            <person name="Yu Y."/>
            <person name="Do Choi Y."/>
            <person name="Park B.S."/>
            <person name="van Deynze A."/>
            <person name="Ashrafi H."/>
            <person name="Hill T."/>
            <person name="Kim W.T."/>
            <person name="Pai H.S."/>
            <person name="Ahn H.K."/>
            <person name="Yeam I."/>
            <person name="Giovannoni J.J."/>
            <person name="Rose J.K."/>
            <person name="Sorensen I."/>
            <person name="Lee S.J."/>
            <person name="Kim R.W."/>
            <person name="Choi I.Y."/>
            <person name="Choi B.S."/>
            <person name="Lim J.S."/>
            <person name="Lee Y.H."/>
            <person name="Choi D."/>
        </authorList>
    </citation>
    <scope>NUCLEOTIDE SEQUENCE [LARGE SCALE GENOMIC DNA]</scope>
    <source>
        <strain evidence="7">cv. CM334</strain>
    </source>
</reference>
<gene>
    <name evidence="6" type="ORF">T459_29542</name>
</gene>
<keyword evidence="3" id="KW-0442">Lipid degradation</keyword>
<dbReference type="InterPro" id="IPR036514">
    <property type="entry name" value="SGNH_hydro_sf"/>
</dbReference>
<protein>
    <recommendedName>
        <fullName evidence="8">GDSL esterase/lipase At5g03610-like</fullName>
    </recommendedName>
</protein>
<evidence type="ECO:0000256" key="3">
    <source>
        <dbReference type="ARBA" id="ARBA00022963"/>
    </source>
</evidence>
<sequence length="373" mass="41733">MKPSRFQTQQVVSEPTVQKSNGLVKRGSRQDQVDMIEEVDVVLKRQHGKHKHGDVKLFVFGDSYVDTGNWPKSTSSSWKEPYGFTYPGFPSGRFSDGLVLTDFIASFLGIRSPQPYTNRKGSSQSDNYGVNFAYGGTGVFNTFVNQPNMTTQINYFQQLFEDEEQVYNKENMSSSIALVSVAGNDYATFLTKNNNNMEDLGNFTKSILSELELNLRRIHGLGVSKIGITTMEPLGCLPKMTIASSYENCSESANSFSIFHNQMLHQTIEKLNNQTGGQSFFILDLYSAFMSALDIQQNHPGNSNFENPFKPCCMGTSSKYSCGDQSGLQKKYVICKNPELSFFWDVIHPSQQGWFAVFSALKPSLSSLLYTIA</sequence>
<organism evidence="6 7">
    <name type="scientific">Capsicum annuum</name>
    <name type="common">Capsicum pepper</name>
    <dbReference type="NCBI Taxonomy" id="4072"/>
    <lineage>
        <taxon>Eukaryota</taxon>
        <taxon>Viridiplantae</taxon>
        <taxon>Streptophyta</taxon>
        <taxon>Embryophyta</taxon>
        <taxon>Tracheophyta</taxon>
        <taxon>Spermatophyta</taxon>
        <taxon>Magnoliopsida</taxon>
        <taxon>eudicotyledons</taxon>
        <taxon>Gunneridae</taxon>
        <taxon>Pentapetalae</taxon>
        <taxon>asterids</taxon>
        <taxon>lamiids</taxon>
        <taxon>Solanales</taxon>
        <taxon>Solanaceae</taxon>
        <taxon>Solanoideae</taxon>
        <taxon>Capsiceae</taxon>
        <taxon>Capsicum</taxon>
    </lineage>
</organism>
<dbReference type="OMA" id="MTIASSY"/>
<dbReference type="Gramene" id="PHT65117">
    <property type="protein sequence ID" value="PHT65117"/>
    <property type="gene ID" value="T459_29542"/>
</dbReference>
<proteinExistence type="inferred from homology"/>
<dbReference type="Proteomes" id="UP000222542">
    <property type="component" value="Unassembled WGS sequence"/>
</dbReference>
<dbReference type="STRING" id="4072.A0A2G2Y5S5"/>
<keyword evidence="7" id="KW-1185">Reference proteome</keyword>
<evidence type="ECO:0000256" key="4">
    <source>
        <dbReference type="ARBA" id="ARBA00023098"/>
    </source>
</evidence>
<dbReference type="Gene3D" id="3.40.50.1110">
    <property type="entry name" value="SGNH hydrolase"/>
    <property type="match status" value="1"/>
</dbReference>
<dbReference type="Pfam" id="PF00657">
    <property type="entry name" value="Lipase_GDSL"/>
    <property type="match status" value="1"/>
</dbReference>